<evidence type="ECO:0000313" key="5">
    <source>
        <dbReference type="Proteomes" id="UP000001745"/>
    </source>
</evidence>
<feature type="domain" description="NAD-dependent epimerase/dehydratase" evidence="3">
    <location>
        <begin position="109"/>
        <end position="352"/>
    </location>
</feature>
<dbReference type="RefSeq" id="XP_002484938.1">
    <property type="nucleotide sequence ID" value="XM_002484893.1"/>
</dbReference>
<dbReference type="InterPro" id="IPR001509">
    <property type="entry name" value="Epimerase_deHydtase"/>
</dbReference>
<evidence type="ECO:0000256" key="2">
    <source>
        <dbReference type="ARBA" id="ARBA00023445"/>
    </source>
</evidence>
<dbReference type="Gene3D" id="3.40.50.720">
    <property type="entry name" value="NAD(P)-binding Rossmann-like Domain"/>
    <property type="match status" value="1"/>
</dbReference>
<organism evidence="4 5">
    <name type="scientific">Talaromyces stipitatus (strain ATCC 10500 / CBS 375.48 / QM 6759 / NRRL 1006)</name>
    <name type="common">Penicillium stipitatum</name>
    <dbReference type="NCBI Taxonomy" id="441959"/>
    <lineage>
        <taxon>Eukaryota</taxon>
        <taxon>Fungi</taxon>
        <taxon>Dikarya</taxon>
        <taxon>Ascomycota</taxon>
        <taxon>Pezizomycotina</taxon>
        <taxon>Eurotiomycetes</taxon>
        <taxon>Eurotiomycetidae</taxon>
        <taxon>Eurotiales</taxon>
        <taxon>Trichocomaceae</taxon>
        <taxon>Talaromyces</taxon>
        <taxon>Talaromyces sect. Talaromyces</taxon>
    </lineage>
</organism>
<evidence type="ECO:0000313" key="4">
    <source>
        <dbReference type="EMBL" id="EED14985.1"/>
    </source>
</evidence>
<dbReference type="InterPro" id="IPR036291">
    <property type="entry name" value="NAD(P)-bd_dom_sf"/>
</dbReference>
<dbReference type="GO" id="GO:0016616">
    <property type="term" value="F:oxidoreductase activity, acting on the CH-OH group of donors, NAD or NADP as acceptor"/>
    <property type="evidence" value="ECO:0007669"/>
    <property type="project" value="TreeGrafter"/>
</dbReference>
<dbReference type="PhylomeDB" id="B8ML70"/>
<dbReference type="OMA" id="KNEECWA"/>
<dbReference type="Proteomes" id="UP000001745">
    <property type="component" value="Unassembled WGS sequence"/>
</dbReference>
<dbReference type="eggNOG" id="KOG1502">
    <property type="taxonomic scope" value="Eukaryota"/>
</dbReference>
<sequence length="430" mass="47727">MYRPFTSSSDDINNTVLLYYKRRNILDPFSLIINQKSPPDRYEGGRGESGGIFNCLVPPSASTSTIIPSTNRVFKFLEQKTYSSRDEQSTPHRWIRLPCRYTSLKICASHILDMLVHRGYEVVTTVRSEDKASKIREAYPNAKLSVAIVPDIAQPDAFDEVVKISGLDIVLHTASPFHFNWSDAKSELLDPAITGTTSILKAIKKYAPSVKRVVVTSSFVSMLSVEGLLDPNKVYSESDWNPITYEDGLSGSKVDAYRASKTVAERSAWKFVEEEKPNFDLVTICPPLVFGPSVSLSSLSAINTSNERFVELIQGKWKNEILPSLGVNLWVDVRDVAFAHIAAFEKPEAGGKRFFCVSGKCSNREIAAAARRNFPQLKDKFPSEETKGGDYPPVVPGYDNSRATKILGIDWIDLEKSTIDNIKSLLAAGA</sequence>
<dbReference type="SUPFAM" id="SSF51735">
    <property type="entry name" value="NAD(P)-binding Rossmann-fold domains"/>
    <property type="match status" value="1"/>
</dbReference>
<accession>B8ML70</accession>
<reference evidence="5" key="1">
    <citation type="journal article" date="2015" name="Genome Announc.">
        <title>Genome sequence of the AIDS-associated pathogen Penicillium marneffei (ATCC18224) and its near taxonomic relative Talaromyces stipitatus (ATCC10500).</title>
        <authorList>
            <person name="Nierman W.C."/>
            <person name="Fedorova-Abrams N.D."/>
            <person name="Andrianopoulos A."/>
        </authorList>
    </citation>
    <scope>NUCLEOTIDE SEQUENCE [LARGE SCALE GENOMIC DNA]</scope>
    <source>
        <strain evidence="5">ATCC 10500 / CBS 375.48 / QM 6759 / NRRL 1006</strain>
    </source>
</reference>
<dbReference type="AlphaFoldDB" id="B8ML70"/>
<gene>
    <name evidence="4" type="ORF">TSTA_044510</name>
</gene>
<dbReference type="InterPro" id="IPR050425">
    <property type="entry name" value="NAD(P)_dehydrat-like"/>
</dbReference>
<dbReference type="FunFam" id="3.40.50.720:FF:000191">
    <property type="entry name" value="Methylglyoxal reductase (NADPH-dependent)"/>
    <property type="match status" value="1"/>
</dbReference>
<dbReference type="PANTHER" id="PTHR10366:SF564">
    <property type="entry name" value="STEROL-4-ALPHA-CARBOXYLATE 3-DEHYDROGENASE, DECARBOXYLATING"/>
    <property type="match status" value="1"/>
</dbReference>
<dbReference type="InParanoid" id="B8ML70"/>
<dbReference type="CDD" id="cd05227">
    <property type="entry name" value="AR_SDR_e"/>
    <property type="match status" value="1"/>
</dbReference>
<dbReference type="PANTHER" id="PTHR10366">
    <property type="entry name" value="NAD DEPENDENT EPIMERASE/DEHYDRATASE"/>
    <property type="match status" value="1"/>
</dbReference>
<keyword evidence="5" id="KW-1185">Reference proteome</keyword>
<name>B8ML70_TALSN</name>
<evidence type="ECO:0000256" key="1">
    <source>
        <dbReference type="ARBA" id="ARBA00023002"/>
    </source>
</evidence>
<keyword evidence="1" id="KW-0560">Oxidoreductase</keyword>
<dbReference type="FunCoup" id="B8ML70">
    <property type="interactions" value="256"/>
</dbReference>
<protein>
    <submittedName>
        <fullName evidence="4">NAD dependent epimerase/dehydratase, putative</fullName>
    </submittedName>
</protein>
<dbReference type="VEuPathDB" id="FungiDB:TSTA_044510"/>
<dbReference type="STRING" id="441959.B8ML70"/>
<dbReference type="EMBL" id="EQ962657">
    <property type="protein sequence ID" value="EED14985.1"/>
    <property type="molecule type" value="Genomic_DNA"/>
</dbReference>
<proteinExistence type="inferred from homology"/>
<dbReference type="HOGENOM" id="CLU_007383_9_2_1"/>
<dbReference type="OrthoDB" id="2735536at2759"/>
<evidence type="ECO:0000259" key="3">
    <source>
        <dbReference type="Pfam" id="PF01370"/>
    </source>
</evidence>
<dbReference type="Pfam" id="PF01370">
    <property type="entry name" value="Epimerase"/>
    <property type="match status" value="1"/>
</dbReference>
<comment type="similarity">
    <text evidence="2">Belongs to the NAD(P)-dependent epimerase/dehydratase family. Dihydroflavonol-4-reductase subfamily.</text>
</comment>
<dbReference type="GeneID" id="8104127"/>